<dbReference type="EMBL" id="CAADFG010000015">
    <property type="protein sequence ID" value="VFJ89489.1"/>
    <property type="molecule type" value="Genomic_DNA"/>
</dbReference>
<dbReference type="EMBL" id="CAADFJ010000012">
    <property type="protein sequence ID" value="VFJ97343.1"/>
    <property type="molecule type" value="Genomic_DNA"/>
</dbReference>
<gene>
    <name evidence="2" type="ORF">BECKH772A_GA0070896_1001522</name>
    <name evidence="3" type="ORF">BECKH772B_GA0070898_1001322</name>
    <name evidence="4" type="ORF">BECKH772C_GA0070978_1001222</name>
</gene>
<organism evidence="4">
    <name type="scientific">Candidatus Kentrum eta</name>
    <dbReference type="NCBI Taxonomy" id="2126337"/>
    <lineage>
        <taxon>Bacteria</taxon>
        <taxon>Pseudomonadati</taxon>
        <taxon>Pseudomonadota</taxon>
        <taxon>Gammaproteobacteria</taxon>
        <taxon>Candidatus Kentrum</taxon>
    </lineage>
</organism>
<evidence type="ECO:0000313" key="4">
    <source>
        <dbReference type="EMBL" id="VFJ97343.1"/>
    </source>
</evidence>
<keyword evidence="1" id="KW-1133">Transmembrane helix</keyword>
<dbReference type="EMBL" id="CAADFI010000013">
    <property type="protein sequence ID" value="VFJ91037.1"/>
    <property type="molecule type" value="Genomic_DNA"/>
</dbReference>
<evidence type="ECO:0000313" key="2">
    <source>
        <dbReference type="EMBL" id="VFJ89489.1"/>
    </source>
</evidence>
<protein>
    <submittedName>
        <fullName evidence="4">Uncharacterized protein</fullName>
    </submittedName>
</protein>
<accession>A0A450UXW3</accession>
<evidence type="ECO:0000313" key="3">
    <source>
        <dbReference type="EMBL" id="VFJ91037.1"/>
    </source>
</evidence>
<reference evidence="4" key="1">
    <citation type="submission" date="2019-02" db="EMBL/GenBank/DDBJ databases">
        <authorList>
            <person name="Gruber-Vodicka R. H."/>
            <person name="Seah K. B. B."/>
        </authorList>
    </citation>
    <scope>NUCLEOTIDE SEQUENCE</scope>
    <source>
        <strain evidence="4">BECK_SA2B12</strain>
        <strain evidence="2">BECK_SA2B15</strain>
        <strain evidence="3">BECK_SA2B20</strain>
    </source>
</reference>
<proteinExistence type="predicted"/>
<name>A0A450UXW3_9GAMM</name>
<dbReference type="AlphaFoldDB" id="A0A450UXW3"/>
<sequence length="302" mass="34179">MIDRIRRIKDRLKGFFLDNAILFKRGVAVSLGAVIVAAVLSVMLFSLWPHVATWWGGGSPTYVQFVPCDSSHSMAPDVAGDKDCYPVETLRSLDKALRISDAIALLAVLVTIVTLMLPVFGFLSIRLERRSIEKDMDRRFGELTQKQHERMSSELSRLNAYPTLLSLANLTADKYATDPIGKNDSDNSETTVEAEERISRIEKTIGRIREHSANADRVRSALTNLLEESDKNFVAGLNILSGFIENTDNLSPSEFIIAVKTYLYEIYKANYVDTDTKTKEFREFVEKKFKRRIDVFLSEQDP</sequence>
<feature type="transmembrane region" description="Helical" evidence="1">
    <location>
        <begin position="21"/>
        <end position="48"/>
    </location>
</feature>
<evidence type="ECO:0000256" key="1">
    <source>
        <dbReference type="SAM" id="Phobius"/>
    </source>
</evidence>
<feature type="transmembrane region" description="Helical" evidence="1">
    <location>
        <begin position="102"/>
        <end position="125"/>
    </location>
</feature>
<keyword evidence="1" id="KW-0472">Membrane</keyword>
<keyword evidence="1" id="KW-0812">Transmembrane</keyword>